<proteinExistence type="predicted"/>
<protein>
    <submittedName>
        <fullName evidence="1">Uncharacterized protein</fullName>
    </submittedName>
</protein>
<name>A0A7L5A048_9BACT</name>
<evidence type="ECO:0000313" key="1">
    <source>
        <dbReference type="EMBL" id="KAA9338419.1"/>
    </source>
</evidence>
<evidence type="ECO:0000313" key="2">
    <source>
        <dbReference type="Proteomes" id="UP000326380"/>
    </source>
</evidence>
<dbReference type="Proteomes" id="UP000326380">
    <property type="component" value="Unassembled WGS sequence"/>
</dbReference>
<dbReference type="AlphaFoldDB" id="A0A7L5A048"/>
<sequence>MKNELIESRLRRDTAAAAFLAQTPAAYADIEDDVAPLRTQLAANVQRGADLAQQVLTADTDGNPARKKGTRNQLTVLLRRLILAIRAEALRSTDAKLRAAAGRLGELRNLNESSFGEEAQRLLDLVPGRETALAKRRFTAAHYQEARTLLAAFGSATTEGRLSDVSGSTGRQALERLIKDSARLLKELETYFALYQEDDPDLWNRFRQAIKVVRRGGSEGSTNNLDLPPSRK</sequence>
<accession>A0A7L5A048</accession>
<gene>
    <name evidence="1" type="ORF">F0P96_06175</name>
</gene>
<reference evidence="1 2" key="1">
    <citation type="submission" date="2019-09" db="EMBL/GenBank/DDBJ databases">
        <title>Genome sequence of Hymenobacter sp. M3.</title>
        <authorList>
            <person name="Srinivasan S."/>
        </authorList>
    </citation>
    <scope>NUCLEOTIDE SEQUENCE [LARGE SCALE GENOMIC DNA]</scope>
    <source>
        <strain evidence="1 2">M3</strain>
    </source>
</reference>
<dbReference type="RefSeq" id="WP_151077943.1">
    <property type="nucleotide sequence ID" value="NZ_CP047647.1"/>
</dbReference>
<organism evidence="1 2">
    <name type="scientific">Hymenobacter busanensis</name>
    <dbReference type="NCBI Taxonomy" id="2607656"/>
    <lineage>
        <taxon>Bacteria</taxon>
        <taxon>Pseudomonadati</taxon>
        <taxon>Bacteroidota</taxon>
        <taxon>Cytophagia</taxon>
        <taxon>Cytophagales</taxon>
        <taxon>Hymenobacteraceae</taxon>
        <taxon>Hymenobacter</taxon>
    </lineage>
</organism>
<comment type="caution">
    <text evidence="1">The sequence shown here is derived from an EMBL/GenBank/DDBJ whole genome shotgun (WGS) entry which is preliminary data.</text>
</comment>
<dbReference type="EMBL" id="VTWU01000002">
    <property type="protein sequence ID" value="KAA9338419.1"/>
    <property type="molecule type" value="Genomic_DNA"/>
</dbReference>
<keyword evidence="2" id="KW-1185">Reference proteome</keyword>